<gene>
    <name evidence="7" type="ORF">OH76DRAFT_1340514</name>
</gene>
<evidence type="ECO:0000313" key="7">
    <source>
        <dbReference type="EMBL" id="RDX54794.1"/>
    </source>
</evidence>
<dbReference type="GO" id="GO:0006281">
    <property type="term" value="P:DNA repair"/>
    <property type="evidence" value="ECO:0007669"/>
    <property type="project" value="TreeGrafter"/>
</dbReference>
<keyword evidence="4" id="KW-0539">Nucleus</keyword>
<evidence type="ECO:0000256" key="3">
    <source>
        <dbReference type="ARBA" id="ARBA00022776"/>
    </source>
</evidence>
<reference evidence="7 8" key="1">
    <citation type="journal article" date="2018" name="Biotechnol. Biofuels">
        <title>Integrative visual omics of the white-rot fungus Polyporus brumalis exposes the biotechnological potential of its oxidative enzymes for delignifying raw plant biomass.</title>
        <authorList>
            <person name="Miyauchi S."/>
            <person name="Rancon A."/>
            <person name="Drula E."/>
            <person name="Hage H."/>
            <person name="Chaduli D."/>
            <person name="Favel A."/>
            <person name="Grisel S."/>
            <person name="Henrissat B."/>
            <person name="Herpoel-Gimbert I."/>
            <person name="Ruiz-Duenas F.J."/>
            <person name="Chevret D."/>
            <person name="Hainaut M."/>
            <person name="Lin J."/>
            <person name="Wang M."/>
            <person name="Pangilinan J."/>
            <person name="Lipzen A."/>
            <person name="Lesage-Meessen L."/>
            <person name="Navarro D."/>
            <person name="Riley R."/>
            <person name="Grigoriev I.V."/>
            <person name="Zhou S."/>
            <person name="Raouche S."/>
            <person name="Rosso M.N."/>
        </authorList>
    </citation>
    <scope>NUCLEOTIDE SEQUENCE [LARGE SCALE GENOMIC DNA]</scope>
    <source>
        <strain evidence="7 8">BRFM 1820</strain>
    </source>
</reference>
<keyword evidence="2" id="KW-0132">Cell division</keyword>
<keyword evidence="8" id="KW-1185">Reference proteome</keyword>
<feature type="compositionally biased region" description="Acidic residues" evidence="6">
    <location>
        <begin position="1198"/>
        <end position="1215"/>
    </location>
</feature>
<sequence>MVAQTRTAGQPSPKKLRFRDKLVGKGLTTDALQKKLKQLHQELAEMDQEHVDVPSLNAIRKDLISTSILLHKDRGVKAYAACCLADLLRLYAPDAPYNQNELRDIFQFFFRQLSTGLKGADSAYYNEYFHLLESLSTVKSVVLVCDLPNGDELMVDIFRDFFGLVRRDLPKKIELFMADILIALIDECQSLPSEVLETIMAQFTDKNAKMDQPSYRLAVQVCNATADKLQRHVCQYFTDVIVDRAREEDFDEVKTAHDLIQQLNRACPSLLHNVVPQLEEELRVEQIQLRLMATQTLGEMYADKHGMELVQKYPTTWTQWLGRKNDKNATVRLTWAETMKGVVVNLPEMRKEVEEALALKLFDPDERVRAAVCKLYGQLDYETAMHHVTVEQLKTVAGRGLDKKQSVRVEAFKAIGKLYSIAYPEIENNDPGAIKQFAWIPSTVLHNGSINADVKSLAEETIAEYILPLPTPPAASSSKGSEVDEVAWTDRLLLTMRHLDDVSVNTLYSFSNVKGHRPTIFEKFLAVCIEYNGGVIDENEDAVTEKLNVAVKATAAQLPEPAKAAEDLQTFAKLNEGRLYKLLKTCMDVQTDLKGLIKARTEFLRRLEQSSSSIVGTMTIFLRRSSLHIVNQSSIPTFVKRVQKGSESSSVAYSQTQPSANQSFSVFASGNSEPEGRAQQTAHAAQVWMTYISKHCPAMYKAHIGEFSKAIADERNARLVEVCLHAMAAAAMSDAKLAPSDKRTVERVVRFAMESNTRHAKFAARLLACLKNAEEVCEQVVESITDELEDVEPEKLVAHIAVLAQLALRAPDAFEQKSDVIMSFLVKQVLKSDPDDDGMETDTDWLEDAALPLDLRAKILALKVCRNRCLAHVESETALDIAQPVIRMFSTVLQYEGSLSADDADSPWARSRLRLQATTSLLHLSTVKKYALEVSKYFVPMALIMQDPVYQVRMTFLDKLVSFLSRRRIHPMYNIVPFLCVHDPEHDVKIKASPMAQAYVRFALKALPKALRLETFEHNFIRLLHLLAHHPDFKVDAESIHDMAGYIQFFLQEVASSDNIALLYHIAQKAKTVRDAESHVYSENLYVCAELAQHLIKAHAKAKSWNLETWPGKVRLPPDILRPLPSAEATNKILKTVYLSEEALTWLAEKAKQPQEEKVLSKKPRAPRQPTAKRKAPGPKANGSAKRARTVKKRKEEASDDDDEQSGSEMDEDDKENERAVSSPAKPEESESSSEEEVEGEKKEKPATRARAKKQAARAAKRHTQPAPSDG</sequence>
<keyword evidence="3" id="KW-0498">Mitosis</keyword>
<evidence type="ECO:0000313" key="8">
    <source>
        <dbReference type="Proteomes" id="UP000256964"/>
    </source>
</evidence>
<dbReference type="OrthoDB" id="200660at2759"/>
<dbReference type="EMBL" id="KZ857384">
    <property type="protein sequence ID" value="RDX54794.1"/>
    <property type="molecule type" value="Genomic_DNA"/>
</dbReference>
<dbReference type="SUPFAM" id="SSF48371">
    <property type="entry name" value="ARM repeat"/>
    <property type="match status" value="2"/>
</dbReference>
<evidence type="ECO:0008006" key="9">
    <source>
        <dbReference type="Google" id="ProtNLM"/>
    </source>
</evidence>
<dbReference type="GO" id="GO:0007064">
    <property type="term" value="P:mitotic sister chromatid cohesion"/>
    <property type="evidence" value="ECO:0007669"/>
    <property type="project" value="InterPro"/>
</dbReference>
<evidence type="ECO:0000256" key="6">
    <source>
        <dbReference type="SAM" id="MobiDB-lite"/>
    </source>
</evidence>
<dbReference type="CDD" id="cd19953">
    <property type="entry name" value="PDS5"/>
    <property type="match status" value="1"/>
</dbReference>
<evidence type="ECO:0000256" key="2">
    <source>
        <dbReference type="ARBA" id="ARBA00022618"/>
    </source>
</evidence>
<dbReference type="PANTHER" id="PTHR12663:SF0">
    <property type="entry name" value="PRECOCIOUS DISSOCIATION OF SISTERS 5, ISOFORM A"/>
    <property type="match status" value="1"/>
</dbReference>
<feature type="compositionally biased region" description="Acidic residues" evidence="6">
    <location>
        <begin position="1230"/>
        <end position="1239"/>
    </location>
</feature>
<dbReference type="InterPro" id="IPR016024">
    <property type="entry name" value="ARM-type_fold"/>
</dbReference>
<dbReference type="GO" id="GO:0000785">
    <property type="term" value="C:chromatin"/>
    <property type="evidence" value="ECO:0007669"/>
    <property type="project" value="TreeGrafter"/>
</dbReference>
<dbReference type="Pfam" id="PF20168">
    <property type="entry name" value="PDS5"/>
    <property type="match status" value="1"/>
</dbReference>
<dbReference type="InterPro" id="IPR039776">
    <property type="entry name" value="Pds5"/>
</dbReference>
<organism evidence="7 8">
    <name type="scientific">Lentinus brumalis</name>
    <dbReference type="NCBI Taxonomy" id="2498619"/>
    <lineage>
        <taxon>Eukaryota</taxon>
        <taxon>Fungi</taxon>
        <taxon>Dikarya</taxon>
        <taxon>Basidiomycota</taxon>
        <taxon>Agaricomycotina</taxon>
        <taxon>Agaricomycetes</taxon>
        <taxon>Polyporales</taxon>
        <taxon>Polyporaceae</taxon>
        <taxon>Lentinus</taxon>
    </lineage>
</organism>
<dbReference type="Gene3D" id="1.25.10.10">
    <property type="entry name" value="Leucine-rich Repeat Variant"/>
    <property type="match status" value="1"/>
</dbReference>
<dbReference type="Proteomes" id="UP000256964">
    <property type="component" value="Unassembled WGS sequence"/>
</dbReference>
<proteinExistence type="predicted"/>
<comment type="subcellular location">
    <subcellularLocation>
        <location evidence="1">Nucleus</location>
    </subcellularLocation>
</comment>
<dbReference type="GO" id="GO:0051301">
    <property type="term" value="P:cell division"/>
    <property type="evidence" value="ECO:0007669"/>
    <property type="project" value="UniProtKB-KW"/>
</dbReference>
<feature type="compositionally biased region" description="Basic residues" evidence="6">
    <location>
        <begin position="1161"/>
        <end position="1177"/>
    </location>
</feature>
<dbReference type="PANTHER" id="PTHR12663">
    <property type="entry name" value="ANDROGEN INDUCED INHIBITOR OF PROLIFERATION AS3 / PDS5-RELATED"/>
    <property type="match status" value="1"/>
</dbReference>
<dbReference type="STRING" id="139420.A0A371DQL5"/>
<name>A0A371DQL5_9APHY</name>
<keyword evidence="5" id="KW-0131">Cell cycle</keyword>
<feature type="compositionally biased region" description="Basic residues" evidence="6">
    <location>
        <begin position="1248"/>
        <end position="1264"/>
    </location>
</feature>
<feature type="compositionally biased region" description="Basic and acidic residues" evidence="6">
    <location>
        <begin position="1150"/>
        <end position="1160"/>
    </location>
</feature>
<accession>A0A371DQL5</accession>
<evidence type="ECO:0000256" key="5">
    <source>
        <dbReference type="ARBA" id="ARBA00023306"/>
    </source>
</evidence>
<evidence type="ECO:0000256" key="4">
    <source>
        <dbReference type="ARBA" id="ARBA00023242"/>
    </source>
</evidence>
<evidence type="ECO:0000256" key="1">
    <source>
        <dbReference type="ARBA" id="ARBA00004123"/>
    </source>
</evidence>
<dbReference type="AlphaFoldDB" id="A0A371DQL5"/>
<dbReference type="GO" id="GO:0005634">
    <property type="term" value="C:nucleus"/>
    <property type="evidence" value="ECO:0007669"/>
    <property type="project" value="UniProtKB-SubCell"/>
</dbReference>
<protein>
    <recommendedName>
        <fullName evidence="9">ARM repeat-containing protein</fullName>
    </recommendedName>
</protein>
<feature type="region of interest" description="Disordered" evidence="6">
    <location>
        <begin position="1150"/>
        <end position="1271"/>
    </location>
</feature>
<dbReference type="InterPro" id="IPR011989">
    <property type="entry name" value="ARM-like"/>
</dbReference>